<dbReference type="EMBL" id="JBHUDE010000130">
    <property type="protein sequence ID" value="MFD1608739.1"/>
    <property type="molecule type" value="Genomic_DNA"/>
</dbReference>
<comment type="caution">
    <text evidence="2">The sequence shown here is derived from an EMBL/GenBank/DDBJ whole genome shotgun (WGS) entry which is preliminary data.</text>
</comment>
<protein>
    <submittedName>
        <fullName evidence="2">GNAT family N-acetyltransferase</fullName>
        <ecNumber evidence="2">2.3.1.-</ecNumber>
    </submittedName>
</protein>
<reference evidence="3" key="1">
    <citation type="journal article" date="2019" name="Int. J. Syst. Evol. Microbiol.">
        <title>The Global Catalogue of Microorganisms (GCM) 10K type strain sequencing project: providing services to taxonomists for standard genome sequencing and annotation.</title>
        <authorList>
            <consortium name="The Broad Institute Genomics Platform"/>
            <consortium name="The Broad Institute Genome Sequencing Center for Infectious Disease"/>
            <person name="Wu L."/>
            <person name="Ma J."/>
        </authorList>
    </citation>
    <scope>NUCLEOTIDE SEQUENCE [LARGE SCALE GENOMIC DNA]</scope>
    <source>
        <strain evidence="3">CGMCC 1.12376</strain>
    </source>
</reference>
<feature type="domain" description="N-acetyltransferase" evidence="1">
    <location>
        <begin position="140"/>
        <end position="279"/>
    </location>
</feature>
<dbReference type="InterPro" id="IPR000182">
    <property type="entry name" value="GNAT_dom"/>
</dbReference>
<evidence type="ECO:0000313" key="3">
    <source>
        <dbReference type="Proteomes" id="UP001597221"/>
    </source>
</evidence>
<evidence type="ECO:0000313" key="2">
    <source>
        <dbReference type="EMBL" id="MFD1608739.1"/>
    </source>
</evidence>
<name>A0ABW4HT35_9BACI</name>
<proteinExistence type="predicted"/>
<dbReference type="PANTHER" id="PTHR31143:SF2">
    <property type="entry name" value="FR47-LIKE DOMAIN-CONTAINING PROTEIN-RELATED"/>
    <property type="match status" value="1"/>
</dbReference>
<organism evidence="2 3">
    <name type="scientific">Oceanobacillus luteolus</name>
    <dbReference type="NCBI Taxonomy" id="1274358"/>
    <lineage>
        <taxon>Bacteria</taxon>
        <taxon>Bacillati</taxon>
        <taxon>Bacillota</taxon>
        <taxon>Bacilli</taxon>
        <taxon>Bacillales</taxon>
        <taxon>Bacillaceae</taxon>
        <taxon>Oceanobacillus</taxon>
    </lineage>
</organism>
<accession>A0ABW4HT35</accession>
<keyword evidence="2" id="KW-0012">Acyltransferase</keyword>
<keyword evidence="2" id="KW-0808">Transferase</keyword>
<dbReference type="InterPro" id="IPR016181">
    <property type="entry name" value="Acyl_CoA_acyltransferase"/>
</dbReference>
<dbReference type="Pfam" id="PF12746">
    <property type="entry name" value="GNAT_acetyltran"/>
    <property type="match status" value="1"/>
</dbReference>
<dbReference type="SUPFAM" id="SSF55729">
    <property type="entry name" value="Acyl-CoA N-acyltransferases (Nat)"/>
    <property type="match status" value="1"/>
</dbReference>
<evidence type="ECO:0000259" key="1">
    <source>
        <dbReference type="PROSITE" id="PS51186"/>
    </source>
</evidence>
<keyword evidence="3" id="KW-1185">Reference proteome</keyword>
<dbReference type="Gene3D" id="3.40.630.30">
    <property type="match status" value="1"/>
</dbReference>
<dbReference type="GO" id="GO:0016746">
    <property type="term" value="F:acyltransferase activity"/>
    <property type="evidence" value="ECO:0007669"/>
    <property type="project" value="UniProtKB-KW"/>
</dbReference>
<dbReference type="PANTHER" id="PTHR31143">
    <property type="match status" value="1"/>
</dbReference>
<dbReference type="PROSITE" id="PS51186">
    <property type="entry name" value="GNAT"/>
    <property type="match status" value="1"/>
</dbReference>
<dbReference type="RefSeq" id="WP_251515685.1">
    <property type="nucleotide sequence ID" value="NZ_JAMBON010000027.1"/>
</dbReference>
<dbReference type="EC" id="2.3.1.-" evidence="2"/>
<sequence length="279" mass="32474">MISELNQTDFYKCKNLINQQGQIEVKAVVEGINPGRIFVDNIYSPDAGLVWLGNNDGFLFIGNESNEEFNSQINHFIDTMIQAEAEKVGLKWFEAMGNHQKWDVVIEKLFAHRKLESWNQKVYTLQKENFYAEDEPVIGQEFEVIKIDEELYYSNTLHNIDLLHSKILEYWSSTEQFFRLGTGYCIKNPNNIISICFSGFVIDDVHAVDIETLKAYRGNKLAQKLAHVFARDCLENDFTPYWDCMEDNNPSIAVAEKIGFTNIFNYKGYYFPLDRMKHI</sequence>
<gene>
    <name evidence="2" type="ORF">ACFSBH_14030</name>
</gene>
<dbReference type="InterPro" id="IPR027365">
    <property type="entry name" value="GNAT_acetyltra_YdfB-like"/>
</dbReference>
<dbReference type="Proteomes" id="UP001597221">
    <property type="component" value="Unassembled WGS sequence"/>
</dbReference>